<accession>A0ACA9P2Z0</accession>
<evidence type="ECO:0000313" key="1">
    <source>
        <dbReference type="EMBL" id="CAG8690032.1"/>
    </source>
</evidence>
<feature type="non-terminal residue" evidence="1">
    <location>
        <position position="1"/>
    </location>
</feature>
<reference evidence="1" key="1">
    <citation type="submission" date="2021-06" db="EMBL/GenBank/DDBJ databases">
        <authorList>
            <person name="Kallberg Y."/>
            <person name="Tangrot J."/>
            <person name="Rosling A."/>
        </authorList>
    </citation>
    <scope>NUCLEOTIDE SEQUENCE</scope>
    <source>
        <strain evidence="1">MA461A</strain>
    </source>
</reference>
<sequence>PRPAPKLNYNVKVKNPSRNTSDNNYKANILEKTANYDKEDTLVFHPDAAARYGIEGHEQTFIDFYKSCQDYEDNERNYEITEEDKKYYNFSEGIEKKTERTRKRRRLYCYPR</sequence>
<proteinExistence type="predicted"/>
<dbReference type="EMBL" id="CAJVQC010018024">
    <property type="protein sequence ID" value="CAG8690032.1"/>
    <property type="molecule type" value="Genomic_DNA"/>
</dbReference>
<name>A0ACA9P2Z0_9GLOM</name>
<dbReference type="Proteomes" id="UP000789920">
    <property type="component" value="Unassembled WGS sequence"/>
</dbReference>
<protein>
    <submittedName>
        <fullName evidence="1">13801_t:CDS:1</fullName>
    </submittedName>
</protein>
<gene>
    <name evidence="1" type="ORF">RPERSI_LOCUS9496</name>
</gene>
<evidence type="ECO:0000313" key="2">
    <source>
        <dbReference type="Proteomes" id="UP000789920"/>
    </source>
</evidence>
<comment type="caution">
    <text evidence="1">The sequence shown here is derived from an EMBL/GenBank/DDBJ whole genome shotgun (WGS) entry which is preliminary data.</text>
</comment>
<organism evidence="1 2">
    <name type="scientific">Racocetra persica</name>
    <dbReference type="NCBI Taxonomy" id="160502"/>
    <lineage>
        <taxon>Eukaryota</taxon>
        <taxon>Fungi</taxon>
        <taxon>Fungi incertae sedis</taxon>
        <taxon>Mucoromycota</taxon>
        <taxon>Glomeromycotina</taxon>
        <taxon>Glomeromycetes</taxon>
        <taxon>Diversisporales</taxon>
        <taxon>Gigasporaceae</taxon>
        <taxon>Racocetra</taxon>
    </lineage>
</organism>
<keyword evidence="2" id="KW-1185">Reference proteome</keyword>